<dbReference type="SUPFAM" id="SSF103473">
    <property type="entry name" value="MFS general substrate transporter"/>
    <property type="match status" value="1"/>
</dbReference>
<dbReference type="Gene3D" id="1.20.1250.20">
    <property type="entry name" value="MFS general substrate transporter like domains"/>
    <property type="match status" value="1"/>
</dbReference>
<dbReference type="STRING" id="6945.B7PV74"/>
<proteinExistence type="predicted"/>
<dbReference type="PaxDb" id="6945-B7PV74"/>
<evidence type="ECO:0000256" key="1">
    <source>
        <dbReference type="ARBA" id="ARBA00004141"/>
    </source>
</evidence>
<sequence>MCPPGASFLGLAIATRIVEGVGTAGFQTAVFTIIAAEFPENLATAYYYTKELAIVACTILCASLLLLGPAPFLPMPTAVWSVMVALAIFGFGSGGTIVCSFAGSFRDTLDRGFSDNLATYGLVSSVFTSSHSMGAFVGPTLGGYLLDTVGFRMGTTALLVNEILLISCLGIYCASGCCRRGGERQPLLRAVT</sequence>
<evidence type="ECO:0008006" key="10">
    <source>
        <dbReference type="Google" id="ProtNLM"/>
    </source>
</evidence>
<dbReference type="GO" id="GO:0022857">
    <property type="term" value="F:transmembrane transporter activity"/>
    <property type="evidence" value="ECO:0000318"/>
    <property type="project" value="GO_Central"/>
</dbReference>
<dbReference type="VEuPathDB" id="VectorBase:ISCI019583"/>
<dbReference type="EnsemblMetazoa" id="ISCW019583-RA">
    <property type="protein sequence ID" value="ISCW019583-PA"/>
    <property type="gene ID" value="ISCW019583"/>
</dbReference>
<protein>
    <recommendedName>
        <fullName evidence="10">Major facilitator superfamily (MFS) profile domain-containing protein</fullName>
    </recommendedName>
</protein>
<dbReference type="VEuPathDB" id="VectorBase:ISCP_027334"/>
<dbReference type="EMBL" id="ABJB010534475">
    <property type="status" value="NOT_ANNOTATED_CDS"/>
    <property type="molecule type" value="Genomic_DNA"/>
</dbReference>
<dbReference type="Proteomes" id="UP000001555">
    <property type="component" value="Unassembled WGS sequence"/>
</dbReference>
<dbReference type="EMBL" id="ABJB010699881">
    <property type="status" value="NOT_ANNOTATED_CDS"/>
    <property type="molecule type" value="Genomic_DNA"/>
</dbReference>
<gene>
    <name evidence="7" type="ORF">IscW_ISCW019583</name>
</gene>
<dbReference type="AlphaFoldDB" id="B7PV74"/>
<reference evidence="7 9" key="1">
    <citation type="submission" date="2008-03" db="EMBL/GenBank/DDBJ databases">
        <title>Annotation of Ixodes scapularis.</title>
        <authorList>
            <consortium name="Ixodes scapularis Genome Project Consortium"/>
            <person name="Caler E."/>
            <person name="Hannick L.I."/>
            <person name="Bidwell S."/>
            <person name="Joardar V."/>
            <person name="Thiagarajan M."/>
            <person name="Amedeo P."/>
            <person name="Galinsky K.J."/>
            <person name="Schobel S."/>
            <person name="Inman J."/>
            <person name="Hostetler J."/>
            <person name="Miller J."/>
            <person name="Hammond M."/>
            <person name="Megy K."/>
            <person name="Lawson D."/>
            <person name="Kodira C."/>
            <person name="Sutton G."/>
            <person name="Meyer J."/>
            <person name="Hill C.A."/>
            <person name="Birren B."/>
            <person name="Nene V."/>
            <person name="Collins F."/>
            <person name="Alarcon-Chaidez F."/>
            <person name="Wikel S."/>
            <person name="Strausberg R."/>
        </authorList>
    </citation>
    <scope>NUCLEOTIDE SEQUENCE [LARGE SCALE GENOMIC DNA]</scope>
    <source>
        <strain evidence="9">Wikel</strain>
        <strain evidence="7">Wikel colony</strain>
    </source>
</reference>
<evidence type="ECO:0000256" key="3">
    <source>
        <dbReference type="ARBA" id="ARBA00022692"/>
    </source>
</evidence>
<dbReference type="EMBL" id="ABJB010820243">
    <property type="status" value="NOT_ANNOTATED_CDS"/>
    <property type="molecule type" value="Genomic_DNA"/>
</dbReference>
<dbReference type="EMBL" id="ABJB010418434">
    <property type="status" value="NOT_ANNOTATED_CDS"/>
    <property type="molecule type" value="Genomic_DNA"/>
</dbReference>
<name>B7PV74_IXOSC</name>
<evidence type="ECO:0000313" key="9">
    <source>
        <dbReference type="Proteomes" id="UP000001555"/>
    </source>
</evidence>
<dbReference type="GO" id="GO:0016020">
    <property type="term" value="C:membrane"/>
    <property type="evidence" value="ECO:0007669"/>
    <property type="project" value="UniProtKB-SubCell"/>
</dbReference>
<evidence type="ECO:0000313" key="8">
    <source>
        <dbReference type="EnsemblMetazoa" id="ISCW019583-PA"/>
    </source>
</evidence>
<evidence type="ECO:0000313" key="7">
    <source>
        <dbReference type="EMBL" id="EEC10496.1"/>
    </source>
</evidence>
<dbReference type="PANTHER" id="PTHR23506">
    <property type="entry name" value="GH10249P"/>
    <property type="match status" value="1"/>
</dbReference>
<accession>B7PV74</accession>
<organism>
    <name type="scientific">Ixodes scapularis</name>
    <name type="common">Black-legged tick</name>
    <name type="synonym">Deer tick</name>
    <dbReference type="NCBI Taxonomy" id="6945"/>
    <lineage>
        <taxon>Eukaryota</taxon>
        <taxon>Metazoa</taxon>
        <taxon>Ecdysozoa</taxon>
        <taxon>Arthropoda</taxon>
        <taxon>Chelicerata</taxon>
        <taxon>Arachnida</taxon>
        <taxon>Acari</taxon>
        <taxon>Parasitiformes</taxon>
        <taxon>Ixodida</taxon>
        <taxon>Ixodoidea</taxon>
        <taxon>Ixodidae</taxon>
        <taxon>Ixodinae</taxon>
        <taxon>Ixodes</taxon>
    </lineage>
</organism>
<dbReference type="HOGENOM" id="CLU_1416602_0_0_1"/>
<evidence type="ECO:0000256" key="2">
    <source>
        <dbReference type="ARBA" id="ARBA00022448"/>
    </source>
</evidence>
<feature type="transmembrane region" description="Helical" evidence="6">
    <location>
        <begin position="117"/>
        <end position="137"/>
    </location>
</feature>
<dbReference type="InterPro" id="IPR050930">
    <property type="entry name" value="MFS_Vesicular_Transporter"/>
</dbReference>
<dbReference type="EMBL" id="ABJB010870522">
    <property type="status" value="NOT_ANNOTATED_CDS"/>
    <property type="molecule type" value="Genomic_DNA"/>
</dbReference>
<feature type="transmembrane region" description="Helical" evidence="6">
    <location>
        <begin position="52"/>
        <end position="72"/>
    </location>
</feature>
<dbReference type="InterPro" id="IPR036259">
    <property type="entry name" value="MFS_trans_sf"/>
</dbReference>
<dbReference type="OrthoDB" id="6490954at2759"/>
<dbReference type="EMBL" id="DS798279">
    <property type="protein sequence ID" value="EEC10496.1"/>
    <property type="molecule type" value="Genomic_DNA"/>
</dbReference>
<keyword evidence="2" id="KW-0813">Transport</keyword>
<feature type="transmembrane region" description="Helical" evidence="6">
    <location>
        <begin position="157"/>
        <end position="178"/>
    </location>
</feature>
<feature type="transmembrane region" description="Helical" evidence="6">
    <location>
        <begin position="78"/>
        <end position="105"/>
    </location>
</feature>
<reference evidence="8" key="2">
    <citation type="submission" date="2020-05" db="UniProtKB">
        <authorList>
            <consortium name="EnsemblMetazoa"/>
        </authorList>
    </citation>
    <scope>IDENTIFICATION</scope>
    <source>
        <strain evidence="8">wikel</strain>
    </source>
</reference>
<keyword evidence="5 6" id="KW-0472">Membrane</keyword>
<dbReference type="InParanoid" id="B7PV74"/>
<dbReference type="EMBL" id="ABJB010516804">
    <property type="status" value="NOT_ANNOTATED_CDS"/>
    <property type="molecule type" value="Genomic_DNA"/>
</dbReference>
<keyword evidence="4 6" id="KW-1133">Transmembrane helix</keyword>
<dbReference type="EMBL" id="ABJB010669850">
    <property type="status" value="NOT_ANNOTATED_CDS"/>
    <property type="molecule type" value="Genomic_DNA"/>
</dbReference>
<dbReference type="VEuPathDB" id="VectorBase:ISCW019583"/>
<comment type="subcellular location">
    <subcellularLocation>
        <location evidence="1">Membrane</location>
        <topology evidence="1">Multi-pass membrane protein</topology>
    </subcellularLocation>
</comment>
<keyword evidence="3 6" id="KW-0812">Transmembrane</keyword>
<evidence type="ECO:0000256" key="5">
    <source>
        <dbReference type="ARBA" id="ARBA00023136"/>
    </source>
</evidence>
<keyword evidence="9" id="KW-1185">Reference proteome</keyword>
<evidence type="ECO:0000256" key="6">
    <source>
        <dbReference type="SAM" id="Phobius"/>
    </source>
</evidence>
<evidence type="ECO:0000256" key="4">
    <source>
        <dbReference type="ARBA" id="ARBA00022989"/>
    </source>
</evidence>
<dbReference type="PANTHER" id="PTHR23506:SF26">
    <property type="entry name" value="MFS-TYPE TRANSPORTER SLC18B1"/>
    <property type="match status" value="1"/>
</dbReference>
<dbReference type="EMBL" id="ABJB010032317">
    <property type="status" value="NOT_ANNOTATED_CDS"/>
    <property type="molecule type" value="Genomic_DNA"/>
</dbReference>